<keyword evidence="2" id="KW-0813">Transport</keyword>
<dbReference type="PROSITE" id="PS51257">
    <property type="entry name" value="PROKAR_LIPOPROTEIN"/>
    <property type="match status" value="1"/>
</dbReference>
<gene>
    <name evidence="5" type="ORF">HNR73_002009</name>
</gene>
<proteinExistence type="inferred from homology"/>
<organism evidence="5 6">
    <name type="scientific">Phytomonospora endophytica</name>
    <dbReference type="NCBI Taxonomy" id="714109"/>
    <lineage>
        <taxon>Bacteria</taxon>
        <taxon>Bacillati</taxon>
        <taxon>Actinomycetota</taxon>
        <taxon>Actinomycetes</taxon>
        <taxon>Micromonosporales</taxon>
        <taxon>Micromonosporaceae</taxon>
        <taxon>Phytomonospora</taxon>
    </lineage>
</organism>
<dbReference type="Proteomes" id="UP000548476">
    <property type="component" value="Unassembled WGS sequence"/>
</dbReference>
<dbReference type="Pfam" id="PF01547">
    <property type="entry name" value="SBP_bac_1"/>
    <property type="match status" value="1"/>
</dbReference>
<evidence type="ECO:0000256" key="1">
    <source>
        <dbReference type="ARBA" id="ARBA00008520"/>
    </source>
</evidence>
<feature type="chain" id="PRO_5039719503" evidence="4">
    <location>
        <begin position="25"/>
        <end position="442"/>
    </location>
</feature>
<dbReference type="CDD" id="cd13585">
    <property type="entry name" value="PBP2_TMBP_like"/>
    <property type="match status" value="1"/>
</dbReference>
<protein>
    <submittedName>
        <fullName evidence="5">Multiple sugar transport system substrate-binding protein</fullName>
    </submittedName>
</protein>
<dbReference type="AlphaFoldDB" id="A0A841FNI5"/>
<evidence type="ECO:0000313" key="5">
    <source>
        <dbReference type="EMBL" id="MBB6034159.1"/>
    </source>
</evidence>
<dbReference type="PANTHER" id="PTHR30061">
    <property type="entry name" value="MALTOSE-BINDING PERIPLASMIC PROTEIN"/>
    <property type="match status" value="1"/>
</dbReference>
<reference evidence="5 6" key="1">
    <citation type="submission" date="2020-08" db="EMBL/GenBank/DDBJ databases">
        <title>Genomic Encyclopedia of Type Strains, Phase IV (KMG-IV): sequencing the most valuable type-strain genomes for metagenomic binning, comparative biology and taxonomic classification.</title>
        <authorList>
            <person name="Goeker M."/>
        </authorList>
    </citation>
    <scope>NUCLEOTIDE SEQUENCE [LARGE SCALE GENOMIC DNA]</scope>
    <source>
        <strain evidence="5 6">YIM 65646</strain>
    </source>
</reference>
<dbReference type="RefSeq" id="WP_239122116.1">
    <property type="nucleotide sequence ID" value="NZ_BONT01000045.1"/>
</dbReference>
<dbReference type="EMBL" id="JACHGT010000004">
    <property type="protein sequence ID" value="MBB6034159.1"/>
    <property type="molecule type" value="Genomic_DNA"/>
</dbReference>
<accession>A0A841FNI5</accession>
<keyword evidence="6" id="KW-1185">Reference proteome</keyword>
<dbReference type="InterPro" id="IPR006059">
    <property type="entry name" value="SBP"/>
</dbReference>
<dbReference type="PANTHER" id="PTHR30061:SF50">
    <property type="entry name" value="MALTOSE_MALTODEXTRIN-BINDING PERIPLASMIC PROTEIN"/>
    <property type="match status" value="1"/>
</dbReference>
<dbReference type="GO" id="GO:0042956">
    <property type="term" value="P:maltodextrin transmembrane transport"/>
    <property type="evidence" value="ECO:0007669"/>
    <property type="project" value="TreeGrafter"/>
</dbReference>
<evidence type="ECO:0000256" key="2">
    <source>
        <dbReference type="ARBA" id="ARBA00022448"/>
    </source>
</evidence>
<name>A0A841FNI5_9ACTN</name>
<sequence length="442" mass="46886">MSQRRALLRLVVPMAALVVGLSVAGCGSSAAEQDSKGQLDIWVRKPPGTETEQTAKDLAAAFTEKTGVPTKVTAIFEDFETKLSQAAAQKQLPDIVINDTAQLGTLVKQGLVREIAKDSVEGHDQLTPISWDAATAADGKAYAVPFSAQTFALLIRKDWREKVGAGVPSTWDELNALATKFTKDDPDGNGEADTYGYVVPGSTKRGYTAWYFSSFLWAAGGDFFTGEPGKYTPAINSAASLAAVEWFQKSFCDGLVVPGAATLETTQAHPNFESGVGGIYLTGPYMMGKFDAKPGKDLYEVVPLPAGPGGAPAALAEGENVYLMAGSDNQDGQERFAEFAVSVEGQTLAMDGDQPGNIVRLPVNSTVDLASVRTDPRWQTFDDIYQSSARYVPQVPEWTPFLQSSAETLNAVVSNCDTPAGTALDELAATFAEELGRQGAGG</sequence>
<dbReference type="GO" id="GO:0055052">
    <property type="term" value="C:ATP-binding cassette (ABC) transporter complex, substrate-binding subunit-containing"/>
    <property type="evidence" value="ECO:0007669"/>
    <property type="project" value="TreeGrafter"/>
</dbReference>
<feature type="signal peptide" evidence="4">
    <location>
        <begin position="1"/>
        <end position="24"/>
    </location>
</feature>
<dbReference type="SUPFAM" id="SSF53850">
    <property type="entry name" value="Periplasmic binding protein-like II"/>
    <property type="match status" value="1"/>
</dbReference>
<comment type="caution">
    <text evidence="5">The sequence shown here is derived from an EMBL/GenBank/DDBJ whole genome shotgun (WGS) entry which is preliminary data.</text>
</comment>
<keyword evidence="3 4" id="KW-0732">Signal</keyword>
<evidence type="ECO:0000256" key="4">
    <source>
        <dbReference type="SAM" id="SignalP"/>
    </source>
</evidence>
<dbReference type="GO" id="GO:1901982">
    <property type="term" value="F:maltose binding"/>
    <property type="evidence" value="ECO:0007669"/>
    <property type="project" value="TreeGrafter"/>
</dbReference>
<evidence type="ECO:0000313" key="6">
    <source>
        <dbReference type="Proteomes" id="UP000548476"/>
    </source>
</evidence>
<keyword evidence="5" id="KW-0762">Sugar transport</keyword>
<comment type="similarity">
    <text evidence="1">Belongs to the bacterial solute-binding protein 1 family.</text>
</comment>
<dbReference type="Gene3D" id="3.40.190.10">
    <property type="entry name" value="Periplasmic binding protein-like II"/>
    <property type="match status" value="1"/>
</dbReference>
<dbReference type="GO" id="GO:0015768">
    <property type="term" value="P:maltose transport"/>
    <property type="evidence" value="ECO:0007669"/>
    <property type="project" value="TreeGrafter"/>
</dbReference>
<evidence type="ECO:0000256" key="3">
    <source>
        <dbReference type="ARBA" id="ARBA00022729"/>
    </source>
</evidence>